<proteinExistence type="predicted"/>
<dbReference type="InterPro" id="IPR036869">
    <property type="entry name" value="J_dom_sf"/>
</dbReference>
<dbReference type="SUPFAM" id="SSF46565">
    <property type="entry name" value="Chaperone J-domain"/>
    <property type="match status" value="1"/>
</dbReference>
<accession>A0ABT6YER4</accession>
<protein>
    <recommendedName>
        <fullName evidence="3">J domain-containing protein</fullName>
    </recommendedName>
</protein>
<comment type="caution">
    <text evidence="1">The sequence shown here is derived from an EMBL/GenBank/DDBJ whole genome shotgun (WGS) entry which is preliminary data.</text>
</comment>
<gene>
    <name evidence="1" type="ORF">QM524_22865</name>
</gene>
<sequence>MSNHITRYEGLIASQTFDKVTSKLQKQFVQNLKRLEALKVEVAEAKAFERAVEVQVAKDIAPLHRKYNQRLGDMLLILDAHYGQLSEEENYKLGFYIATMVSQLLASGLQHLQPLYEKYQEYLVSDSQEIDMPVEEEEDGEDIPEEWNEQDNRIFEQVEETLPPITNKTARSIYMELVKEFHPDLESDEEEKLRKTKLMHLITEAYSKNDLYELLKLRMTLITEQEKPQTFVEPQLKRYNKILIKQILFLEKELKDIQTGAYWQFGKGNYKTMDISIITEMNSIKKATKQLEFHKQVLKSREYVVQFLSNY</sequence>
<dbReference type="EMBL" id="JASHIF010000025">
    <property type="protein sequence ID" value="MDI9862084.1"/>
    <property type="molecule type" value="Genomic_DNA"/>
</dbReference>
<keyword evidence="2" id="KW-1185">Reference proteome</keyword>
<evidence type="ECO:0000313" key="1">
    <source>
        <dbReference type="EMBL" id="MDI9862084.1"/>
    </source>
</evidence>
<name>A0ABT6YER4_9BACT</name>
<organism evidence="1 2">
    <name type="scientific">Flectobacillus roseus</name>
    <dbReference type="NCBI Taxonomy" id="502259"/>
    <lineage>
        <taxon>Bacteria</taxon>
        <taxon>Pseudomonadati</taxon>
        <taxon>Bacteroidota</taxon>
        <taxon>Cytophagia</taxon>
        <taxon>Cytophagales</taxon>
        <taxon>Flectobacillaceae</taxon>
        <taxon>Flectobacillus</taxon>
    </lineage>
</organism>
<dbReference type="RefSeq" id="WP_283346392.1">
    <property type="nucleotide sequence ID" value="NZ_JASHIF010000025.1"/>
</dbReference>
<evidence type="ECO:0000313" key="2">
    <source>
        <dbReference type="Proteomes" id="UP001236507"/>
    </source>
</evidence>
<evidence type="ECO:0008006" key="3">
    <source>
        <dbReference type="Google" id="ProtNLM"/>
    </source>
</evidence>
<dbReference type="Proteomes" id="UP001236507">
    <property type="component" value="Unassembled WGS sequence"/>
</dbReference>
<reference evidence="1 2" key="1">
    <citation type="submission" date="2023-05" db="EMBL/GenBank/DDBJ databases">
        <title>Novel species of genus Flectobacillus isolated from stream in China.</title>
        <authorList>
            <person name="Lu H."/>
        </authorList>
    </citation>
    <scope>NUCLEOTIDE SEQUENCE [LARGE SCALE GENOMIC DNA]</scope>
    <source>
        <strain evidence="1 2">KCTC 42575</strain>
    </source>
</reference>